<dbReference type="GO" id="GO:0016887">
    <property type="term" value="F:ATP hydrolysis activity"/>
    <property type="evidence" value="ECO:0007669"/>
    <property type="project" value="InterPro"/>
</dbReference>
<dbReference type="Gene3D" id="3.40.50.300">
    <property type="entry name" value="P-loop containing nucleotide triphosphate hydrolases"/>
    <property type="match status" value="3"/>
</dbReference>
<evidence type="ECO:0000313" key="12">
    <source>
        <dbReference type="EMBL" id="RSX56382.1"/>
    </source>
</evidence>
<feature type="domain" description="ABC transporter" evidence="11">
    <location>
        <begin position="15"/>
        <end position="253"/>
    </location>
</feature>
<name>A0A430FU48_9BIFI</name>
<evidence type="ECO:0000256" key="9">
    <source>
        <dbReference type="SAM" id="MobiDB-lite"/>
    </source>
</evidence>
<dbReference type="RefSeq" id="WP_125968447.1">
    <property type="nucleotide sequence ID" value="NZ_QXGK01000010.1"/>
</dbReference>
<proteinExistence type="inferred from homology"/>
<evidence type="ECO:0000256" key="1">
    <source>
        <dbReference type="ARBA" id="ARBA00004141"/>
    </source>
</evidence>
<reference evidence="12 13" key="1">
    <citation type="submission" date="2018-09" db="EMBL/GenBank/DDBJ databases">
        <title>Characterization of the phylogenetic diversity of five novel species belonging to the genus Bifidobacterium.</title>
        <authorList>
            <person name="Lugli G.A."/>
            <person name="Duranti S."/>
            <person name="Milani C."/>
        </authorList>
    </citation>
    <scope>NUCLEOTIDE SEQUENCE [LARGE SCALE GENOMIC DNA]</scope>
    <source>
        <strain evidence="12 13">2033B</strain>
    </source>
</reference>
<evidence type="ECO:0000256" key="6">
    <source>
        <dbReference type="ARBA" id="ARBA00022840"/>
    </source>
</evidence>
<evidence type="ECO:0000256" key="7">
    <source>
        <dbReference type="ARBA" id="ARBA00022989"/>
    </source>
</evidence>
<evidence type="ECO:0000259" key="11">
    <source>
        <dbReference type="PROSITE" id="PS50893"/>
    </source>
</evidence>
<dbReference type="InterPro" id="IPR015856">
    <property type="entry name" value="ABC_transpr_CbiO/EcfA_su"/>
</dbReference>
<evidence type="ECO:0000256" key="2">
    <source>
        <dbReference type="ARBA" id="ARBA00005417"/>
    </source>
</evidence>
<feature type="region of interest" description="Disordered" evidence="9">
    <location>
        <begin position="418"/>
        <end position="448"/>
    </location>
</feature>
<dbReference type="InterPro" id="IPR003439">
    <property type="entry name" value="ABC_transporter-like_ATP-bd"/>
</dbReference>
<evidence type="ECO:0000256" key="8">
    <source>
        <dbReference type="ARBA" id="ARBA00023136"/>
    </source>
</evidence>
<keyword evidence="5" id="KW-0547">Nucleotide-binding</keyword>
<feature type="transmembrane region" description="Helical" evidence="10">
    <location>
        <begin position="662"/>
        <end position="695"/>
    </location>
</feature>
<feature type="region of interest" description="Disordered" evidence="9">
    <location>
        <begin position="297"/>
        <end position="318"/>
    </location>
</feature>
<dbReference type="GO" id="GO:0043190">
    <property type="term" value="C:ATP-binding cassette (ABC) transporter complex"/>
    <property type="evidence" value="ECO:0007669"/>
    <property type="project" value="TreeGrafter"/>
</dbReference>
<dbReference type="PROSITE" id="PS50893">
    <property type="entry name" value="ABC_TRANSPORTER_2"/>
    <property type="match status" value="2"/>
</dbReference>
<feature type="domain" description="ABC transporter" evidence="11">
    <location>
        <begin position="320"/>
        <end position="623"/>
    </location>
</feature>
<dbReference type="OrthoDB" id="501320at2"/>
<dbReference type="InterPro" id="IPR027417">
    <property type="entry name" value="P-loop_NTPase"/>
</dbReference>
<dbReference type="EMBL" id="QXGK01000010">
    <property type="protein sequence ID" value="RSX56382.1"/>
    <property type="molecule type" value="Genomic_DNA"/>
</dbReference>
<evidence type="ECO:0000256" key="4">
    <source>
        <dbReference type="ARBA" id="ARBA00022692"/>
    </source>
</evidence>
<feature type="transmembrane region" description="Helical" evidence="10">
    <location>
        <begin position="707"/>
        <end position="728"/>
    </location>
</feature>
<evidence type="ECO:0000256" key="5">
    <source>
        <dbReference type="ARBA" id="ARBA00022741"/>
    </source>
</evidence>
<keyword evidence="8 10" id="KW-0472">Membrane</keyword>
<dbReference type="InterPro" id="IPR017871">
    <property type="entry name" value="ABC_transporter-like_CS"/>
</dbReference>
<dbReference type="InterPro" id="IPR050095">
    <property type="entry name" value="ECF_ABC_transporter_ATP-bd"/>
</dbReference>
<dbReference type="PROSITE" id="PS00211">
    <property type="entry name" value="ABC_TRANSPORTER_1"/>
    <property type="match status" value="2"/>
</dbReference>
<dbReference type="CDD" id="cd16914">
    <property type="entry name" value="EcfT"/>
    <property type="match status" value="1"/>
</dbReference>
<evidence type="ECO:0000256" key="10">
    <source>
        <dbReference type="SAM" id="Phobius"/>
    </source>
</evidence>
<gene>
    <name evidence="12" type="ORF">D2E24_1195</name>
</gene>
<dbReference type="InterPro" id="IPR003593">
    <property type="entry name" value="AAA+_ATPase"/>
</dbReference>
<comment type="similarity">
    <text evidence="2">Belongs to the ABC transporter superfamily.</text>
</comment>
<keyword evidence="3" id="KW-0813">Transport</keyword>
<dbReference type="PANTHER" id="PTHR43553">
    <property type="entry name" value="HEAVY METAL TRANSPORTER"/>
    <property type="match status" value="1"/>
</dbReference>
<dbReference type="Pfam" id="PF02361">
    <property type="entry name" value="CbiQ"/>
    <property type="match status" value="1"/>
</dbReference>
<dbReference type="Proteomes" id="UP000287470">
    <property type="component" value="Unassembled WGS sequence"/>
</dbReference>
<dbReference type="NCBIfam" id="NF010167">
    <property type="entry name" value="PRK13648.1"/>
    <property type="match status" value="3"/>
</dbReference>
<dbReference type="GO" id="GO:0005524">
    <property type="term" value="F:ATP binding"/>
    <property type="evidence" value="ECO:0007669"/>
    <property type="project" value="UniProtKB-KW"/>
</dbReference>
<dbReference type="PANTHER" id="PTHR43553:SF24">
    <property type="entry name" value="ENERGY-COUPLING FACTOR TRANSPORTER ATP-BINDING PROTEIN ECFA1"/>
    <property type="match status" value="1"/>
</dbReference>
<keyword evidence="13" id="KW-1185">Reference proteome</keyword>
<comment type="caution">
    <text evidence="12">The sequence shown here is derived from an EMBL/GenBank/DDBJ whole genome shotgun (WGS) entry which is preliminary data.</text>
</comment>
<evidence type="ECO:0000256" key="3">
    <source>
        <dbReference type="ARBA" id="ARBA00022448"/>
    </source>
</evidence>
<keyword evidence="4 10" id="KW-0812">Transmembrane</keyword>
<keyword evidence="7 10" id="KW-1133">Transmembrane helix</keyword>
<feature type="transmembrane region" description="Helical" evidence="10">
    <location>
        <begin position="748"/>
        <end position="766"/>
    </location>
</feature>
<organism evidence="12 13">
    <name type="scientific">Bifidobacterium samirii</name>
    <dbReference type="NCBI Taxonomy" id="2306974"/>
    <lineage>
        <taxon>Bacteria</taxon>
        <taxon>Bacillati</taxon>
        <taxon>Actinomycetota</taxon>
        <taxon>Actinomycetes</taxon>
        <taxon>Bifidobacteriales</taxon>
        <taxon>Bifidobacteriaceae</taxon>
        <taxon>Bifidobacterium</taxon>
    </lineage>
</organism>
<dbReference type="Pfam" id="PF00005">
    <property type="entry name" value="ABC_tran"/>
    <property type="match status" value="3"/>
</dbReference>
<evidence type="ECO:0000313" key="13">
    <source>
        <dbReference type="Proteomes" id="UP000287470"/>
    </source>
</evidence>
<keyword evidence="6" id="KW-0067">ATP-binding</keyword>
<feature type="transmembrane region" description="Helical" evidence="10">
    <location>
        <begin position="881"/>
        <end position="901"/>
    </location>
</feature>
<dbReference type="SMART" id="SM00382">
    <property type="entry name" value="AAA"/>
    <property type="match status" value="2"/>
</dbReference>
<protein>
    <submittedName>
        <fullName evidence="12">Cobalt ABC transporter</fullName>
    </submittedName>
</protein>
<dbReference type="SUPFAM" id="SSF52540">
    <property type="entry name" value="P-loop containing nucleoside triphosphate hydrolases"/>
    <property type="match status" value="2"/>
</dbReference>
<accession>A0A430FU48</accession>
<dbReference type="InterPro" id="IPR003339">
    <property type="entry name" value="ABC/ECF_trnsptr_transmembrane"/>
</dbReference>
<comment type="subcellular location">
    <subcellularLocation>
        <location evidence="1">Membrane</location>
        <topology evidence="1">Multi-pass membrane protein</topology>
    </subcellularLocation>
</comment>
<dbReference type="GO" id="GO:0042626">
    <property type="term" value="F:ATPase-coupled transmembrane transporter activity"/>
    <property type="evidence" value="ECO:0007669"/>
    <property type="project" value="TreeGrafter"/>
</dbReference>
<dbReference type="AlphaFoldDB" id="A0A430FU48"/>
<dbReference type="CDD" id="cd03225">
    <property type="entry name" value="ABC_cobalt_CbiO_domain1"/>
    <property type="match status" value="2"/>
</dbReference>
<sequence>MRSGASGTLAGDAVVTLDGVRFSYDGSVSWALDGVSLTIRQGEYVCLTGANGSGKSTLARLVAGLAAPDGGTVSLLGERVFDGAPDADAYRSARRGIGAVFQNPADQIVTTVVADDVAFGPENLDVDPAAIGERVTDALATVGLDASADADPTRMSGGQQQRLAIGGMIAMRPRLLVLDEPTAMLDAAARADVIATLARLHAAGTTIVHVTHHPDEMLAADREIRLDRGRIVADGWPDARAVSGLVPVLDVTGADHSGDVTTADTGAPSHVAAAAGHSVDVTTGDLDRSLASDVVHPTGATRFTGSSPTPDGEGPTAPAVLVSDVRYRYPDADRPAIDGLSLRVESGETVALMGGNGVGKSTLLRLIAGLARPDVGSIAVAGIPVARERRSRVGIGFGGRRRPVAISRGDAVRGSACQPSLLAHERRNGSGNGSANGSDARRPVSFPHRRPAVLSRRDAVRLRRMLGYVMQLPERQLFADTVLDDVMFGPRNQGLSEAEARGRAVEALALLGVAHLADRSPFALSGGQRRLVAIAGVVACRPRVLLLDEPTAGLDADARGRVVALLRALHGDGVTIVMVTHDRAEAAAVSARVVMLDASGSHHAGDSTDAADTTGIASIPAATGASDSTGADHTIVDHTVSGDATTIPPRRRPPLARLDPRVLTVATLALMMAAFAIGSLPRLSVFAIATALYVAAARVRPRSLWRMVWPLLAVCVFVGALNLLVVTSGTPLLQAGPLRITDEGVRMGVLYAGRFALVIVLGTAFMRSVTPTTVADAAASLLSPLARLGVHTQEIALVLSLALRFLPTLADEARAVVDAQTARGGDIGHGSPIVRLRALAATATPMLAGAVRHADTLALALDARCYEAGAHRTRWHAMRAGAADAVFVLLVAAAIAAVLPLW</sequence>